<proteinExistence type="predicted"/>
<gene>
    <name evidence="3" type="primary">Vigan.07G023400</name>
    <name evidence="3" type="ORF">VIGAN_07023400</name>
</gene>
<evidence type="ECO:0000256" key="1">
    <source>
        <dbReference type="SAM" id="MobiDB-lite"/>
    </source>
</evidence>
<feature type="region of interest" description="Disordered" evidence="1">
    <location>
        <begin position="125"/>
        <end position="151"/>
    </location>
</feature>
<dbReference type="InterPro" id="IPR009210">
    <property type="entry name" value="ASCC1"/>
</dbReference>
<dbReference type="PANTHER" id="PTHR13360:SF1">
    <property type="entry name" value="ACTIVATING SIGNAL COINTEGRATOR 1 COMPLEX SUBUNIT 1"/>
    <property type="match status" value="1"/>
</dbReference>
<protein>
    <recommendedName>
        <fullName evidence="2">A-kinase anchor protein 7-like phosphoesterase domain-containing protein</fullName>
    </recommendedName>
</protein>
<dbReference type="Pfam" id="PF10469">
    <property type="entry name" value="AKAP7_NLS"/>
    <property type="match status" value="1"/>
</dbReference>
<dbReference type="GO" id="GO:0006355">
    <property type="term" value="P:regulation of DNA-templated transcription"/>
    <property type="evidence" value="ECO:0007669"/>
    <property type="project" value="TreeGrafter"/>
</dbReference>
<evidence type="ECO:0000313" key="4">
    <source>
        <dbReference type="Proteomes" id="UP000291084"/>
    </source>
</evidence>
<keyword evidence="4" id="KW-1185">Reference proteome</keyword>
<feature type="domain" description="A-kinase anchor protein 7-like phosphoesterase" evidence="2">
    <location>
        <begin position="186"/>
        <end position="371"/>
    </location>
</feature>
<dbReference type="OrthoDB" id="277832at2759"/>
<organism evidence="3 4">
    <name type="scientific">Vigna angularis var. angularis</name>
    <dbReference type="NCBI Taxonomy" id="157739"/>
    <lineage>
        <taxon>Eukaryota</taxon>
        <taxon>Viridiplantae</taxon>
        <taxon>Streptophyta</taxon>
        <taxon>Embryophyta</taxon>
        <taxon>Tracheophyta</taxon>
        <taxon>Spermatophyta</taxon>
        <taxon>Magnoliopsida</taxon>
        <taxon>eudicotyledons</taxon>
        <taxon>Gunneridae</taxon>
        <taxon>Pentapetalae</taxon>
        <taxon>rosids</taxon>
        <taxon>fabids</taxon>
        <taxon>Fabales</taxon>
        <taxon>Fabaceae</taxon>
        <taxon>Papilionoideae</taxon>
        <taxon>50 kb inversion clade</taxon>
        <taxon>NPAAA clade</taxon>
        <taxon>indigoferoid/millettioid clade</taxon>
        <taxon>Phaseoleae</taxon>
        <taxon>Vigna</taxon>
    </lineage>
</organism>
<accession>A0A0S3SFL3</accession>
<dbReference type="Proteomes" id="UP000291084">
    <property type="component" value="Chromosome 7"/>
</dbReference>
<dbReference type="PANTHER" id="PTHR13360">
    <property type="entry name" value="ACTIVATING SIGNAL COINTEGRATOR 1 COMPLEX SUBUNIT 1"/>
    <property type="match status" value="1"/>
</dbReference>
<dbReference type="SUPFAM" id="SSF55144">
    <property type="entry name" value="LigT-like"/>
    <property type="match status" value="1"/>
</dbReference>
<reference evidence="3 4" key="1">
    <citation type="journal article" date="2015" name="Sci. Rep.">
        <title>The power of single molecule real-time sequencing technology in the de novo assembly of a eukaryotic genome.</title>
        <authorList>
            <person name="Sakai H."/>
            <person name="Naito K."/>
            <person name="Ogiso-Tanaka E."/>
            <person name="Takahashi Y."/>
            <person name="Iseki K."/>
            <person name="Muto C."/>
            <person name="Satou K."/>
            <person name="Teruya K."/>
            <person name="Shiroma A."/>
            <person name="Shimoji M."/>
            <person name="Hirano T."/>
            <person name="Itoh T."/>
            <person name="Kaga A."/>
            <person name="Tomooka N."/>
        </authorList>
    </citation>
    <scope>NUCLEOTIDE SEQUENCE [LARGE SCALE GENOMIC DNA]</scope>
    <source>
        <strain evidence="4">cv. Shumari</strain>
    </source>
</reference>
<dbReference type="InterPro" id="IPR009097">
    <property type="entry name" value="Cyclic_Pdiesterase"/>
</dbReference>
<evidence type="ECO:0000313" key="3">
    <source>
        <dbReference type="EMBL" id="BAT91626.1"/>
    </source>
</evidence>
<dbReference type="GO" id="GO:0006307">
    <property type="term" value="P:DNA alkylation repair"/>
    <property type="evidence" value="ECO:0007669"/>
    <property type="project" value="InterPro"/>
</dbReference>
<sequence>MIACSRSLTSLLKDAIVESDRGTVQEAGCSTSTTVSSDHVMKVAAEAIDEIAKSATSSSQLQDNVENRVLQGDSSVSSEKHAISSVNSRNLDYSHFISLPLAIHPELVNKLINFQHSILGNVSYKDESTDTDSNEEEGTTDPKGVDQLPKENAGVAVELKVDDNSESVKVNLSKIPLVSYKPKASKSSASSDLGIDKSIFIKPKTFHLTVLMLKLWNKERIKTATEVLQSISSKVMETLDNRPLSIRLKGLECMKGSLAKARVLYAPVEEIGSEGRLLRACQVIIDAYVEAGLVLESDAKDKLKLHATVMNARHRKRNKWKRKVDSFYARGIFEQYGSEDWGQYLIHEAHLSQRFSFDENGYYHCCASIPFPGNVHVE</sequence>
<dbReference type="EMBL" id="AP015040">
    <property type="protein sequence ID" value="BAT91626.1"/>
    <property type="molecule type" value="Genomic_DNA"/>
</dbReference>
<dbReference type="GO" id="GO:0005634">
    <property type="term" value="C:nucleus"/>
    <property type="evidence" value="ECO:0007669"/>
    <property type="project" value="TreeGrafter"/>
</dbReference>
<evidence type="ECO:0000259" key="2">
    <source>
        <dbReference type="Pfam" id="PF10469"/>
    </source>
</evidence>
<dbReference type="InterPro" id="IPR019510">
    <property type="entry name" value="AKAP7-like_phosphoesterase"/>
</dbReference>
<name>A0A0S3SFL3_PHAAN</name>
<dbReference type="Gene3D" id="3.90.1140.10">
    <property type="entry name" value="Cyclic phosphodiesterase"/>
    <property type="match status" value="1"/>
</dbReference>
<feature type="compositionally biased region" description="Acidic residues" evidence="1">
    <location>
        <begin position="129"/>
        <end position="139"/>
    </location>
</feature>
<dbReference type="AlphaFoldDB" id="A0A0S3SFL3"/>